<evidence type="ECO:0000256" key="1">
    <source>
        <dbReference type="SAM" id="MobiDB-lite"/>
    </source>
</evidence>
<feature type="non-terminal residue" evidence="2">
    <location>
        <position position="104"/>
    </location>
</feature>
<dbReference type="Proteomes" id="UP000663874">
    <property type="component" value="Unassembled WGS sequence"/>
</dbReference>
<name>A0A820DVQ9_9BILA</name>
<feature type="non-terminal residue" evidence="2">
    <location>
        <position position="1"/>
    </location>
</feature>
<dbReference type="EMBL" id="CAJOBE010020728">
    <property type="protein sequence ID" value="CAF4238740.1"/>
    <property type="molecule type" value="Genomic_DNA"/>
</dbReference>
<feature type="region of interest" description="Disordered" evidence="1">
    <location>
        <begin position="1"/>
        <end position="21"/>
    </location>
</feature>
<evidence type="ECO:0000313" key="2">
    <source>
        <dbReference type="EMBL" id="CAF4238740.1"/>
    </source>
</evidence>
<reference evidence="2" key="1">
    <citation type="submission" date="2021-02" db="EMBL/GenBank/DDBJ databases">
        <authorList>
            <person name="Nowell W R."/>
        </authorList>
    </citation>
    <scope>NUCLEOTIDE SEQUENCE</scope>
</reference>
<comment type="caution">
    <text evidence="2">The sequence shown here is derived from an EMBL/GenBank/DDBJ whole genome shotgun (WGS) entry which is preliminary data.</text>
</comment>
<protein>
    <submittedName>
        <fullName evidence="2">Uncharacterized protein</fullName>
    </submittedName>
</protein>
<gene>
    <name evidence="2" type="ORF">FNK824_LOCUS38062</name>
</gene>
<proteinExistence type="predicted"/>
<accession>A0A820DVQ9</accession>
<sequence>AVVSQRTEHGDLSKSIDSRDNKSFDSNVAQVIQDFYLDDEISRELSYTKDTRTSKAVGIVVIRYMTMSIGETFQLFKSKYSDLKAVGKILRSRLSGSELVDKTV</sequence>
<dbReference type="AlphaFoldDB" id="A0A820DVQ9"/>
<organism evidence="2 3">
    <name type="scientific">Rotaria sordida</name>
    <dbReference type="NCBI Taxonomy" id="392033"/>
    <lineage>
        <taxon>Eukaryota</taxon>
        <taxon>Metazoa</taxon>
        <taxon>Spiralia</taxon>
        <taxon>Gnathifera</taxon>
        <taxon>Rotifera</taxon>
        <taxon>Eurotatoria</taxon>
        <taxon>Bdelloidea</taxon>
        <taxon>Philodinida</taxon>
        <taxon>Philodinidae</taxon>
        <taxon>Rotaria</taxon>
    </lineage>
</organism>
<evidence type="ECO:0000313" key="3">
    <source>
        <dbReference type="Proteomes" id="UP000663874"/>
    </source>
</evidence>